<keyword evidence="1" id="KW-1133">Transmembrane helix</keyword>
<evidence type="ECO:0000313" key="3">
    <source>
        <dbReference type="EMBL" id="MDC7789015.1"/>
    </source>
</evidence>
<dbReference type="RefSeq" id="WP_272779846.1">
    <property type="nucleotide sequence ID" value="NZ_JAQQLI010000058.1"/>
</dbReference>
<proteinExistence type="predicted"/>
<feature type="transmembrane region" description="Helical" evidence="1">
    <location>
        <begin position="128"/>
        <end position="149"/>
    </location>
</feature>
<feature type="transmembrane region" description="Helical" evidence="1">
    <location>
        <begin position="54"/>
        <end position="70"/>
    </location>
</feature>
<dbReference type="Proteomes" id="UP001165652">
    <property type="component" value="Unassembled WGS sequence"/>
</dbReference>
<reference evidence="3" key="2">
    <citation type="submission" date="2023-02" db="EMBL/GenBank/DDBJ databases">
        <authorList>
            <person name="Rayyan A."/>
            <person name="Meyer T."/>
            <person name="Kyndt J.A."/>
        </authorList>
    </citation>
    <scope>NUCLEOTIDE SEQUENCE</scope>
    <source>
        <strain evidence="3">DSM 9987</strain>
    </source>
</reference>
<keyword evidence="4" id="KW-1185">Reference proteome</keyword>
<protein>
    <submittedName>
        <fullName evidence="3">Tripartite tricarboxylate transporter TctB family protein</fullName>
    </submittedName>
</protein>
<comment type="caution">
    <text evidence="3">The sequence shown here is derived from an EMBL/GenBank/DDBJ whole genome shotgun (WGS) entry which is preliminary data.</text>
</comment>
<dbReference type="InterPro" id="IPR009936">
    <property type="entry name" value="DUF1468"/>
</dbReference>
<evidence type="ECO:0000313" key="4">
    <source>
        <dbReference type="Proteomes" id="UP001165652"/>
    </source>
</evidence>
<keyword evidence="1" id="KW-0812">Transmembrane</keyword>
<name>A0ABT5JH22_RHOTP</name>
<feature type="domain" description="DUF1468" evidence="2">
    <location>
        <begin position="24"/>
        <end position="152"/>
    </location>
</feature>
<sequence length="158" mass="15948">MSSGGDGRAPAAGGAGLFAPSRVATAVLAVVAVAFAVGGWRLGFRDDDGPGPGLLPFAAAVVLAVLLALMQREPAGPEETPFRLRPLIGIALCAAYAAAAPWTGFVPATLVLVAGWVRIFHGESWLRCGLLAAALTGAGVLLFGTLLRVPMPLVPGLP</sequence>
<accession>A0ABT5JH22</accession>
<gene>
    <name evidence="3" type="ORF">PQJ73_25310</name>
</gene>
<dbReference type="Pfam" id="PF07331">
    <property type="entry name" value="TctB"/>
    <property type="match status" value="1"/>
</dbReference>
<evidence type="ECO:0000256" key="1">
    <source>
        <dbReference type="SAM" id="Phobius"/>
    </source>
</evidence>
<feature type="transmembrane region" description="Helical" evidence="1">
    <location>
        <begin position="23"/>
        <end position="42"/>
    </location>
</feature>
<dbReference type="EMBL" id="JAQQLI010000058">
    <property type="protein sequence ID" value="MDC7789015.1"/>
    <property type="molecule type" value="Genomic_DNA"/>
</dbReference>
<evidence type="ECO:0000259" key="2">
    <source>
        <dbReference type="Pfam" id="PF07331"/>
    </source>
</evidence>
<organism evidence="3 4">
    <name type="scientific">Rhodoplanes tepidamans</name>
    <name type="common">Rhodoplanes cryptolactis</name>
    <dbReference type="NCBI Taxonomy" id="200616"/>
    <lineage>
        <taxon>Bacteria</taxon>
        <taxon>Pseudomonadati</taxon>
        <taxon>Pseudomonadota</taxon>
        <taxon>Alphaproteobacteria</taxon>
        <taxon>Hyphomicrobiales</taxon>
        <taxon>Nitrobacteraceae</taxon>
        <taxon>Rhodoplanes</taxon>
    </lineage>
</organism>
<reference evidence="3" key="1">
    <citation type="journal article" date="2023" name="Microbiol Resour">
        <title>Genome Sequences of Rhodoplanes serenus and Two Thermotolerant Strains, Rhodoplanes tepidamans and 'Rhodoplanes cryptolactis,' Further Refine the Genus.</title>
        <authorList>
            <person name="Rayyan A.A."/>
            <person name="Kyndt J.A."/>
        </authorList>
    </citation>
    <scope>NUCLEOTIDE SEQUENCE</scope>
    <source>
        <strain evidence="3">DSM 9987</strain>
    </source>
</reference>
<keyword evidence="1" id="KW-0472">Membrane</keyword>